<evidence type="ECO:0000256" key="3">
    <source>
        <dbReference type="ARBA" id="ARBA00011890"/>
    </source>
</evidence>
<evidence type="ECO:0000256" key="5">
    <source>
        <dbReference type="ARBA" id="ARBA00022490"/>
    </source>
</evidence>
<organism evidence="12">
    <name type="scientific">Streptomyces sp. NBC_00119</name>
    <dbReference type="NCBI Taxonomy" id="2975659"/>
    <lineage>
        <taxon>Bacteria</taxon>
        <taxon>Bacillati</taxon>
        <taxon>Actinomycetota</taxon>
        <taxon>Actinomycetes</taxon>
        <taxon>Kitasatosporales</taxon>
        <taxon>Streptomycetaceae</taxon>
        <taxon>Streptomyces</taxon>
    </lineage>
</organism>
<dbReference type="Pfam" id="PF01135">
    <property type="entry name" value="PCMT"/>
    <property type="match status" value="1"/>
</dbReference>
<dbReference type="NCBIfam" id="TIGR04188">
    <property type="entry name" value="methyltr_grsp"/>
    <property type="match status" value="1"/>
</dbReference>
<dbReference type="PANTHER" id="PTHR11579:SF0">
    <property type="entry name" value="PROTEIN-L-ISOASPARTATE(D-ASPARTATE) O-METHYLTRANSFERASE"/>
    <property type="match status" value="1"/>
</dbReference>
<reference evidence="12" key="1">
    <citation type="submission" date="2022-10" db="EMBL/GenBank/DDBJ databases">
        <title>The complete genomes of actinobacterial strains from the NBC collection.</title>
        <authorList>
            <person name="Joergensen T.S."/>
            <person name="Alvarez Arevalo M."/>
            <person name="Sterndorff E.B."/>
            <person name="Faurdal D."/>
            <person name="Vuksanovic O."/>
            <person name="Mourched A.-S."/>
            <person name="Charusanti P."/>
            <person name="Shaw S."/>
            <person name="Blin K."/>
            <person name="Weber T."/>
        </authorList>
    </citation>
    <scope>NUCLEOTIDE SEQUENCE</scope>
    <source>
        <strain evidence="12">NBC_00119</strain>
    </source>
</reference>
<dbReference type="GO" id="GO:0032259">
    <property type="term" value="P:methylation"/>
    <property type="evidence" value="ECO:0007669"/>
    <property type="project" value="UniProtKB-KW"/>
</dbReference>
<evidence type="ECO:0000256" key="6">
    <source>
        <dbReference type="ARBA" id="ARBA00022603"/>
    </source>
</evidence>
<evidence type="ECO:0000256" key="4">
    <source>
        <dbReference type="ARBA" id="ARBA00013346"/>
    </source>
</evidence>
<comment type="subcellular location">
    <subcellularLocation>
        <location evidence="1">Cytoplasm</location>
    </subcellularLocation>
</comment>
<dbReference type="InterPro" id="IPR026448">
    <property type="entry name" value="Methyltr_grasp"/>
</dbReference>
<gene>
    <name evidence="12" type="primary">tgmC</name>
    <name evidence="12" type="ORF">OHU69_11720</name>
</gene>
<evidence type="ECO:0000256" key="9">
    <source>
        <dbReference type="ARBA" id="ARBA00030757"/>
    </source>
</evidence>
<dbReference type="PANTHER" id="PTHR11579">
    <property type="entry name" value="PROTEIN-L-ISOASPARTATE O-METHYLTRANSFERASE"/>
    <property type="match status" value="1"/>
</dbReference>
<dbReference type="EC" id="2.1.1.77" evidence="3"/>
<comment type="similarity">
    <text evidence="2">Belongs to the methyltransferase superfamily. L-isoaspartyl/D-aspartyl protein methyltransferase family.</text>
</comment>
<keyword evidence="5" id="KW-0963">Cytoplasm</keyword>
<evidence type="ECO:0000256" key="8">
    <source>
        <dbReference type="ARBA" id="ARBA00022691"/>
    </source>
</evidence>
<evidence type="ECO:0000256" key="2">
    <source>
        <dbReference type="ARBA" id="ARBA00005369"/>
    </source>
</evidence>
<evidence type="ECO:0000256" key="7">
    <source>
        <dbReference type="ARBA" id="ARBA00022679"/>
    </source>
</evidence>
<dbReference type="InterPro" id="IPR000682">
    <property type="entry name" value="PCMT"/>
</dbReference>
<keyword evidence="7" id="KW-0808">Transferase</keyword>
<dbReference type="SUPFAM" id="SSF53335">
    <property type="entry name" value="S-adenosyl-L-methionine-dependent methyltransferases"/>
    <property type="match status" value="1"/>
</dbReference>
<evidence type="ECO:0000256" key="1">
    <source>
        <dbReference type="ARBA" id="ARBA00004496"/>
    </source>
</evidence>
<keyword evidence="6 12" id="KW-0489">Methyltransferase</keyword>
<sequence>MTEPDLAQVAYELRHELAEHLVDEGWLRSPEWRAAVEDVPRHEFVPRFYVPSDTPGATTYVPITPELVGDEAWLRQAYADETLLTQFDGREIDWSDPQPISNANPTSSSTLPSLVVRMLEALEVDDGMTVTEYGTGTGYSTALMSRRLGADRVTSVETDPGVAARAAAALDRCGYQPRLVTGNGLDGAGLDKPADRTIATMGVRSIPEAWVRQTQPTGIILATLRGWMRSLGLVRLVVDDEQTATGRFIAGEPHFMIARQQDAPASLGMLPGLEDGKTRATPHGPELLRIYDSGFLAQLAMPNARFFTMPADDGTVNTYVLDSTNDSFAVLSPDGDGWTVRQGGPVLLWDEAERSLTLWHAAGAPGPSEFGVSVTAGSQRVWLGTPSGPSWSLPIV</sequence>
<evidence type="ECO:0000313" key="12">
    <source>
        <dbReference type="EMBL" id="WTS11652.1"/>
    </source>
</evidence>
<dbReference type="GO" id="GO:0004719">
    <property type="term" value="F:protein-L-isoaspartate (D-aspartate) O-methyltransferase activity"/>
    <property type="evidence" value="ECO:0007669"/>
    <property type="project" value="UniProtKB-EC"/>
</dbReference>
<protein>
    <recommendedName>
        <fullName evidence="4">Protein-L-isoaspartate O-methyltransferase</fullName>
        <ecNumber evidence="3">2.1.1.77</ecNumber>
    </recommendedName>
    <alternativeName>
        <fullName evidence="11">L-isoaspartyl protein carboxyl methyltransferase</fullName>
    </alternativeName>
    <alternativeName>
        <fullName evidence="9">Protein L-isoaspartyl methyltransferase</fullName>
    </alternativeName>
    <alternativeName>
        <fullName evidence="10">Protein-beta-aspartate methyltransferase</fullName>
    </alternativeName>
</protein>
<dbReference type="InterPro" id="IPR029063">
    <property type="entry name" value="SAM-dependent_MTases_sf"/>
</dbReference>
<evidence type="ECO:0000256" key="10">
    <source>
        <dbReference type="ARBA" id="ARBA00031323"/>
    </source>
</evidence>
<dbReference type="EMBL" id="CP108195">
    <property type="protein sequence ID" value="WTS11652.1"/>
    <property type="molecule type" value="Genomic_DNA"/>
</dbReference>
<name>A0AAU1U1E7_9ACTN</name>
<keyword evidence="8" id="KW-0949">S-adenosyl-L-methionine</keyword>
<proteinExistence type="inferred from homology"/>
<evidence type="ECO:0000256" key="11">
    <source>
        <dbReference type="ARBA" id="ARBA00031350"/>
    </source>
</evidence>
<dbReference type="Gene3D" id="3.40.50.150">
    <property type="entry name" value="Vaccinia Virus protein VP39"/>
    <property type="match status" value="1"/>
</dbReference>
<accession>A0AAU1U1E7</accession>
<dbReference type="AlphaFoldDB" id="A0AAU1U1E7"/>
<dbReference type="GO" id="GO:0005737">
    <property type="term" value="C:cytoplasm"/>
    <property type="evidence" value="ECO:0007669"/>
    <property type="project" value="UniProtKB-SubCell"/>
</dbReference>